<dbReference type="Pfam" id="PF00395">
    <property type="entry name" value="SLH"/>
    <property type="match status" value="2"/>
</dbReference>
<protein>
    <recommendedName>
        <fullName evidence="3">SLH domain-containing protein</fullName>
    </recommendedName>
</protein>
<feature type="domain" description="SLH" evidence="3">
    <location>
        <begin position="95"/>
        <end position="158"/>
    </location>
</feature>
<gene>
    <name evidence="4" type="ORF">J21TS7_60130</name>
</gene>
<evidence type="ECO:0000259" key="3">
    <source>
        <dbReference type="PROSITE" id="PS51272"/>
    </source>
</evidence>
<evidence type="ECO:0000313" key="5">
    <source>
        <dbReference type="Proteomes" id="UP000676601"/>
    </source>
</evidence>
<feature type="signal peptide" evidence="2">
    <location>
        <begin position="1"/>
        <end position="26"/>
    </location>
</feature>
<dbReference type="PANTHER" id="PTHR43308:SF5">
    <property type="entry name" value="S-LAYER PROTEIN _ PEPTIDOGLYCAN ENDO-BETA-N-ACETYLGLUCOSAMINIDASE"/>
    <property type="match status" value="1"/>
</dbReference>
<dbReference type="Proteomes" id="UP000676601">
    <property type="component" value="Unassembled WGS sequence"/>
</dbReference>
<feature type="domain" description="SLH" evidence="3">
    <location>
        <begin position="29"/>
        <end position="92"/>
    </location>
</feature>
<dbReference type="InterPro" id="IPR013783">
    <property type="entry name" value="Ig-like_fold"/>
</dbReference>
<evidence type="ECO:0000256" key="1">
    <source>
        <dbReference type="SAM" id="MobiDB-lite"/>
    </source>
</evidence>
<evidence type="ECO:0000256" key="2">
    <source>
        <dbReference type="SAM" id="SignalP"/>
    </source>
</evidence>
<dbReference type="EMBL" id="BORU01000005">
    <property type="protein sequence ID" value="GIO57695.1"/>
    <property type="molecule type" value="Genomic_DNA"/>
</dbReference>
<keyword evidence="2" id="KW-0732">Signal</keyword>
<dbReference type="PANTHER" id="PTHR43308">
    <property type="entry name" value="OUTER MEMBRANE PROTEIN ALPHA-RELATED"/>
    <property type="match status" value="1"/>
</dbReference>
<feature type="chain" id="PRO_5046299732" description="SLH domain-containing protein" evidence="2">
    <location>
        <begin position="27"/>
        <end position="771"/>
    </location>
</feature>
<keyword evidence="5" id="KW-1185">Reference proteome</keyword>
<accession>A0ABQ4LN04</accession>
<proteinExistence type="predicted"/>
<dbReference type="InterPro" id="IPR001119">
    <property type="entry name" value="SLH_dom"/>
</dbReference>
<feature type="region of interest" description="Disordered" evidence="1">
    <location>
        <begin position="512"/>
        <end position="536"/>
    </location>
</feature>
<dbReference type="Gene3D" id="2.60.40.10">
    <property type="entry name" value="Immunoglobulins"/>
    <property type="match status" value="1"/>
</dbReference>
<name>A0ABQ4LN04_9BACL</name>
<feature type="compositionally biased region" description="Pro residues" evidence="1">
    <location>
        <begin position="512"/>
        <end position="531"/>
    </location>
</feature>
<organism evidence="4 5">
    <name type="scientific">Paenibacillus cineris</name>
    <dbReference type="NCBI Taxonomy" id="237530"/>
    <lineage>
        <taxon>Bacteria</taxon>
        <taxon>Bacillati</taxon>
        <taxon>Bacillota</taxon>
        <taxon>Bacilli</taxon>
        <taxon>Bacillales</taxon>
        <taxon>Paenibacillaceae</taxon>
        <taxon>Paenibacillus</taxon>
    </lineage>
</organism>
<reference evidence="4 5" key="1">
    <citation type="submission" date="2021-03" db="EMBL/GenBank/DDBJ databases">
        <title>Antimicrobial resistance genes in bacteria isolated from Japanese honey, and their potential for conferring macrolide and lincosamide resistance in the American foulbrood pathogen Paenibacillus larvae.</title>
        <authorList>
            <person name="Okamoto M."/>
            <person name="Kumagai M."/>
            <person name="Kanamori H."/>
            <person name="Takamatsu D."/>
        </authorList>
    </citation>
    <scope>NUCLEOTIDE SEQUENCE [LARGE SCALE GENOMIC DNA]</scope>
    <source>
        <strain evidence="4 5">J21TS7</strain>
    </source>
</reference>
<dbReference type="InterPro" id="IPR051465">
    <property type="entry name" value="Cell_Envelope_Struct_Comp"/>
</dbReference>
<dbReference type="PROSITE" id="PS51272">
    <property type="entry name" value="SLH"/>
    <property type="match status" value="2"/>
</dbReference>
<sequence length="771" mass="82909">MVRKALTVVTALGVFMAAALPTGALAKTVDDFTDLQGVDIGTKAKLETLIQAGVFQGISEDRFGLNDTLTRAQFAKVLALVLNLKVDDSLTKSSFNDVVADDPGNGYALPYIEALKQAGITTGNADGSYNPAGKVTKEQLAAFLIRGLGKEGEAKSTPGVSSDTVSDWAKGYVALALQLKLLDGSANDFNGSATRDDLIDGLSNSGTYHYGNNQPFRVYSVEQTGASRLQVNLSRYRTNEELSFKVVSKKYGEVTVKAVEWSGTKATLILDRKLEEDSYDITLTGTGPIDEKYTQGSTSTHAERLASIKFTDPSDTVAWAKEIPVHFALLNQFGETMDLTADDFDISSSEDLTTVKGEPTVLVHMNNPTLRRGDRFTVSVIEPNGGVAQTRIFTIGDTAIVGKLESKGITDASGKATDSIMSGEQAFWNFTAYNQYGDPIRDLETLTKYISVISDKSQLKFSGISVSSGKSAQTYARLVADTSSEVQVKATLSAASTGDTFQSTLTLKPKPVIEPAPVYSPPASTPSPDPEPPVEENPAAVVEEIGLSDLTSESVKVQPITKNAKKLYYAVIPSVDAPAELTAEEVKNYKAAHPASISGTVDVTSTVEHTKTTISLSNLSTKTKYKVFVVAVNGEGLLSEVKTQEMETRFKFSLVNPPPIIIPEGADNKGALSGYVMYDAPNPLEEAELFFTLDSSEKLSMDEVILNAVQKKPLSDARKASSGMGSFEIFSIPPAESPYYLYLVMKQGSNSYSDLLKYQVNWPAQPLPSNP</sequence>
<comment type="caution">
    <text evidence="4">The sequence shown here is derived from an EMBL/GenBank/DDBJ whole genome shotgun (WGS) entry which is preliminary data.</text>
</comment>
<dbReference type="RefSeq" id="WP_212985852.1">
    <property type="nucleotide sequence ID" value="NZ_BORU01000005.1"/>
</dbReference>
<evidence type="ECO:0000313" key="4">
    <source>
        <dbReference type="EMBL" id="GIO57695.1"/>
    </source>
</evidence>